<feature type="non-terminal residue" evidence="1">
    <location>
        <position position="61"/>
    </location>
</feature>
<protein>
    <submittedName>
        <fullName evidence="1">FLASH</fullName>
    </submittedName>
</protein>
<organism evidence="1">
    <name type="scientific">Xenopus laevis</name>
    <name type="common">African clawed frog</name>
    <dbReference type="NCBI Taxonomy" id="8355"/>
    <lineage>
        <taxon>Eukaryota</taxon>
        <taxon>Metazoa</taxon>
        <taxon>Chordata</taxon>
        <taxon>Craniata</taxon>
        <taxon>Vertebrata</taxon>
        <taxon>Euteleostomi</taxon>
        <taxon>Amphibia</taxon>
        <taxon>Batrachia</taxon>
        <taxon>Anura</taxon>
        <taxon>Pipoidea</taxon>
        <taxon>Pipidae</taxon>
        <taxon>Xenopodinae</taxon>
        <taxon>Xenopus</taxon>
        <taxon>Xenopus</taxon>
    </lineage>
</organism>
<sequence length="61" mass="6579">MNLRGGDNPEGLGIFAICPATPVRNNDDPTVDVYAGIETALTDSTARSCLTFKNCLEIYED</sequence>
<proteinExistence type="evidence at transcript level"/>
<name>Q6TGB8_XENLA</name>
<dbReference type="EMBL" id="AH013303">
    <property type="protein sequence ID" value="AAQ95790.1"/>
    <property type="molecule type" value="mRNA"/>
</dbReference>
<dbReference type="AlphaFoldDB" id="Q6TGB8"/>
<accession>Q6TGB8</accession>
<evidence type="ECO:0000313" key="1">
    <source>
        <dbReference type="EMBL" id="AAQ95790.1"/>
    </source>
</evidence>
<reference evidence="1" key="1">
    <citation type="submission" date="2003-09" db="EMBL/GenBank/DDBJ databases">
        <title>FLASH, a component of the FAS / caspase 8 apoptotic pathway, is directly regulated by Hoxb4 in the notochord.</title>
        <authorList>
            <person name="Morgan R."/>
        </authorList>
    </citation>
    <scope>NUCLEOTIDE SEQUENCE</scope>
</reference>